<accession>A0A2Z2KMX2</accession>
<name>A0A2Z2KMX2_9BACL</name>
<dbReference type="Pfam" id="PF02784">
    <property type="entry name" value="Orn_Arg_deC_N"/>
    <property type="match status" value="1"/>
</dbReference>
<dbReference type="OrthoDB" id="9802241at2"/>
<comment type="cofactor">
    <cofactor evidence="1">
        <name>pyridoxal 5'-phosphate</name>
        <dbReference type="ChEBI" id="CHEBI:597326"/>
    </cofactor>
</comment>
<dbReference type="InterPro" id="IPR022644">
    <property type="entry name" value="De-COase2_N"/>
</dbReference>
<evidence type="ECO:0000256" key="2">
    <source>
        <dbReference type="ARBA" id="ARBA00022898"/>
    </source>
</evidence>
<evidence type="ECO:0000256" key="1">
    <source>
        <dbReference type="ARBA" id="ARBA00001933"/>
    </source>
</evidence>
<keyword evidence="5" id="KW-1185">Reference proteome</keyword>
<dbReference type="Gene3D" id="3.20.20.10">
    <property type="entry name" value="Alanine racemase"/>
    <property type="match status" value="1"/>
</dbReference>
<dbReference type="Proteomes" id="UP000249890">
    <property type="component" value="Chromosome"/>
</dbReference>
<evidence type="ECO:0000313" key="5">
    <source>
        <dbReference type="Proteomes" id="UP000249890"/>
    </source>
</evidence>
<reference evidence="4 5" key="1">
    <citation type="submission" date="2017-06" db="EMBL/GenBank/DDBJ databases">
        <title>Complete genome sequence of Paenibacillus donghaensis KCTC 13049T isolated from East Sea sediment, South Korea.</title>
        <authorList>
            <person name="Jung B.K."/>
            <person name="Hong S.-J."/>
            <person name="Shin J.-H."/>
        </authorList>
    </citation>
    <scope>NUCLEOTIDE SEQUENCE [LARGE SCALE GENOMIC DNA]</scope>
    <source>
        <strain evidence="4 5">KCTC 13049</strain>
    </source>
</reference>
<organism evidence="4 5">
    <name type="scientific">Paenibacillus donghaensis</name>
    <dbReference type="NCBI Taxonomy" id="414771"/>
    <lineage>
        <taxon>Bacteria</taxon>
        <taxon>Bacillati</taxon>
        <taxon>Bacillota</taxon>
        <taxon>Bacilli</taxon>
        <taxon>Bacillales</taxon>
        <taxon>Paenibacillaceae</taxon>
        <taxon>Paenibacillus</taxon>
    </lineage>
</organism>
<proteinExistence type="predicted"/>
<sequence>MEVKEWMPDEGILRNLAKRHGTPYYLYDAGIISRQYTALTAALPEGWELFYSVKANPLAALCGLLRGGGCRCEVASAGELALALRAGFDAADIVFTGSGKTNEELEAAVAANIYSINVESAYEAGV</sequence>
<dbReference type="GO" id="GO:0009089">
    <property type="term" value="P:lysine biosynthetic process via diaminopimelate"/>
    <property type="evidence" value="ECO:0007669"/>
    <property type="project" value="TreeGrafter"/>
</dbReference>
<feature type="domain" description="Orn/DAP/Arg decarboxylase 2 N-terminal" evidence="3">
    <location>
        <begin position="32"/>
        <end position="123"/>
    </location>
</feature>
<dbReference type="AlphaFoldDB" id="A0A2Z2KMX2"/>
<dbReference type="SUPFAM" id="SSF51419">
    <property type="entry name" value="PLP-binding barrel"/>
    <property type="match status" value="1"/>
</dbReference>
<dbReference type="PANTHER" id="PTHR43727">
    <property type="entry name" value="DIAMINOPIMELATE DECARBOXYLASE"/>
    <property type="match status" value="1"/>
</dbReference>
<dbReference type="EMBL" id="CP021780">
    <property type="protein sequence ID" value="ASA25785.1"/>
    <property type="molecule type" value="Genomic_DNA"/>
</dbReference>
<keyword evidence="2" id="KW-0663">Pyridoxal phosphate</keyword>
<gene>
    <name evidence="4" type="ORF">B9T62_36695</name>
</gene>
<evidence type="ECO:0000259" key="3">
    <source>
        <dbReference type="Pfam" id="PF02784"/>
    </source>
</evidence>
<dbReference type="InterPro" id="IPR029066">
    <property type="entry name" value="PLP-binding_barrel"/>
</dbReference>
<dbReference type="Gene3D" id="2.40.37.10">
    <property type="entry name" value="Lyase, Ornithine Decarboxylase, Chain A, domain 1"/>
    <property type="match status" value="1"/>
</dbReference>
<dbReference type="KEGG" id="pdh:B9T62_36695"/>
<dbReference type="RefSeq" id="WP_087919746.1">
    <property type="nucleotide sequence ID" value="NZ_CP021780.1"/>
</dbReference>
<dbReference type="PANTHER" id="PTHR43727:SF2">
    <property type="entry name" value="GROUP IV DECARBOXYLASE"/>
    <property type="match status" value="1"/>
</dbReference>
<dbReference type="InterPro" id="IPR009006">
    <property type="entry name" value="Ala_racemase/Decarboxylase_C"/>
</dbReference>
<dbReference type="GO" id="GO:0008836">
    <property type="term" value="F:diaminopimelate decarboxylase activity"/>
    <property type="evidence" value="ECO:0007669"/>
    <property type="project" value="TreeGrafter"/>
</dbReference>
<evidence type="ECO:0000313" key="4">
    <source>
        <dbReference type="EMBL" id="ASA25785.1"/>
    </source>
</evidence>
<protein>
    <recommendedName>
        <fullName evidence="3">Orn/DAP/Arg decarboxylase 2 N-terminal domain-containing protein</fullName>
    </recommendedName>
</protein>